<organism evidence="1 2">
    <name type="scientific">Pedobacter antarcticus</name>
    <dbReference type="NCBI Taxonomy" id="34086"/>
    <lineage>
        <taxon>Bacteria</taxon>
        <taxon>Pseudomonadati</taxon>
        <taxon>Bacteroidota</taxon>
        <taxon>Sphingobacteriia</taxon>
        <taxon>Sphingobacteriales</taxon>
        <taxon>Sphingobacteriaceae</taxon>
        <taxon>Pedobacter</taxon>
    </lineage>
</organism>
<proteinExistence type="predicted"/>
<dbReference type="STRING" id="34086.SAMN04488084_105193"/>
<evidence type="ECO:0000313" key="2">
    <source>
        <dbReference type="Proteomes" id="UP000183129"/>
    </source>
</evidence>
<reference evidence="1 2" key="1">
    <citation type="submission" date="2016-10" db="EMBL/GenBank/DDBJ databases">
        <authorList>
            <person name="de Groot N.N."/>
        </authorList>
    </citation>
    <scope>NUCLEOTIDE SEQUENCE [LARGE SCALE GENOMIC DNA]</scope>
    <source>
        <strain evidence="1 2">ATCC 51969</strain>
    </source>
</reference>
<dbReference type="EMBL" id="FONS01000006">
    <property type="protein sequence ID" value="SFF18838.1"/>
    <property type="molecule type" value="Genomic_DNA"/>
</dbReference>
<name>A0A1I2GNJ2_9SPHI</name>
<dbReference type="Proteomes" id="UP000183129">
    <property type="component" value="Unassembled WGS sequence"/>
</dbReference>
<dbReference type="AlphaFoldDB" id="A0A1I2GNJ2"/>
<gene>
    <name evidence="1" type="ORF">SAMN03003324_02750</name>
</gene>
<sequence>MVVLFTKVLTLPYLFIFRFSFLFRMEKVSNDLLYDLTYAYCII</sequence>
<evidence type="ECO:0000313" key="1">
    <source>
        <dbReference type="EMBL" id="SFF18838.1"/>
    </source>
</evidence>
<accession>A0A1I2GNJ2</accession>
<protein>
    <submittedName>
        <fullName evidence="1">Uncharacterized protein</fullName>
    </submittedName>
</protein>